<evidence type="ECO:0000313" key="2">
    <source>
        <dbReference type="EMBL" id="SAL88970.1"/>
    </source>
</evidence>
<accession>A0A158L792</accession>
<organism evidence="2 3">
    <name type="scientific">Caballeronia choica</name>
    <dbReference type="NCBI Taxonomy" id="326476"/>
    <lineage>
        <taxon>Bacteria</taxon>
        <taxon>Pseudomonadati</taxon>
        <taxon>Pseudomonadota</taxon>
        <taxon>Betaproteobacteria</taxon>
        <taxon>Burkholderiales</taxon>
        <taxon>Burkholderiaceae</taxon>
        <taxon>Caballeronia</taxon>
    </lineage>
</organism>
<proteinExistence type="predicted"/>
<reference evidence="2" key="1">
    <citation type="submission" date="2016-01" db="EMBL/GenBank/DDBJ databases">
        <authorList>
            <person name="Peeters C."/>
        </authorList>
    </citation>
    <scope>NUCLEOTIDE SEQUENCE [LARGE SCALE GENOMIC DNA]</scope>
    <source>
        <strain evidence="2">LMG 22940</strain>
    </source>
</reference>
<dbReference type="AlphaFoldDB" id="A0A158L792"/>
<gene>
    <name evidence="2" type="ORF">AWB68_08957</name>
</gene>
<comment type="caution">
    <text evidence="2">The sequence shown here is derived from an EMBL/GenBank/DDBJ whole genome shotgun (WGS) entry which is preliminary data.</text>
</comment>
<sequence length="125" mass="13416">MSYGLEPGVLAALLAASVAPVPAVPVPFVPVLDELLDAVNDGIVREMFTFDEPPDAFDAPPVAFERPPDATALPMPPTDDEFEFVVAEEFAEVPMLFRLDPPPCPMPTDDEPDVEPELELAVVSA</sequence>
<feature type="region of interest" description="Disordered" evidence="1">
    <location>
        <begin position="56"/>
        <end position="78"/>
    </location>
</feature>
<evidence type="ECO:0000313" key="3">
    <source>
        <dbReference type="Proteomes" id="UP000054770"/>
    </source>
</evidence>
<dbReference type="Proteomes" id="UP000054770">
    <property type="component" value="Unassembled WGS sequence"/>
</dbReference>
<name>A0A158L792_9BURK</name>
<protein>
    <submittedName>
        <fullName evidence="2">Uncharacterized protein</fullName>
    </submittedName>
</protein>
<evidence type="ECO:0000256" key="1">
    <source>
        <dbReference type="SAM" id="MobiDB-lite"/>
    </source>
</evidence>
<dbReference type="EMBL" id="FCON02000594">
    <property type="protein sequence ID" value="SAL88970.1"/>
    <property type="molecule type" value="Genomic_DNA"/>
</dbReference>
<keyword evidence="3" id="KW-1185">Reference proteome</keyword>
<feature type="compositionally biased region" description="Low complexity" evidence="1">
    <location>
        <begin position="56"/>
        <end position="65"/>
    </location>
</feature>